<dbReference type="AlphaFoldDB" id="A0AAD1X404"/>
<protein>
    <submittedName>
        <fullName evidence="1">Uncharacterized protein</fullName>
    </submittedName>
</protein>
<sequence length="62" mass="7307">MTLLVTRSFKFTVWKVRNIMIIKSFTRKKVFTLVDACLALKQTQDICKLTNLINLSRPICFR</sequence>
<proteinExistence type="predicted"/>
<gene>
    <name evidence="1" type="ORF">ECRASSUSDP1_LOCUS1188</name>
</gene>
<keyword evidence="2" id="KW-1185">Reference proteome</keyword>
<comment type="caution">
    <text evidence="1">The sequence shown here is derived from an EMBL/GenBank/DDBJ whole genome shotgun (WGS) entry which is preliminary data.</text>
</comment>
<dbReference type="Proteomes" id="UP001295684">
    <property type="component" value="Unassembled WGS sequence"/>
</dbReference>
<evidence type="ECO:0000313" key="2">
    <source>
        <dbReference type="Proteomes" id="UP001295684"/>
    </source>
</evidence>
<name>A0AAD1X404_EUPCR</name>
<dbReference type="EMBL" id="CAMPGE010001125">
    <property type="protein sequence ID" value="CAI2359894.1"/>
    <property type="molecule type" value="Genomic_DNA"/>
</dbReference>
<reference evidence="1" key="1">
    <citation type="submission" date="2023-07" db="EMBL/GenBank/DDBJ databases">
        <authorList>
            <consortium name="AG Swart"/>
            <person name="Singh M."/>
            <person name="Singh A."/>
            <person name="Seah K."/>
            <person name="Emmerich C."/>
        </authorList>
    </citation>
    <scope>NUCLEOTIDE SEQUENCE</scope>
    <source>
        <strain evidence="1">DP1</strain>
    </source>
</reference>
<organism evidence="1 2">
    <name type="scientific">Euplotes crassus</name>
    <dbReference type="NCBI Taxonomy" id="5936"/>
    <lineage>
        <taxon>Eukaryota</taxon>
        <taxon>Sar</taxon>
        <taxon>Alveolata</taxon>
        <taxon>Ciliophora</taxon>
        <taxon>Intramacronucleata</taxon>
        <taxon>Spirotrichea</taxon>
        <taxon>Hypotrichia</taxon>
        <taxon>Euplotida</taxon>
        <taxon>Euplotidae</taxon>
        <taxon>Moneuplotes</taxon>
    </lineage>
</organism>
<evidence type="ECO:0000313" key="1">
    <source>
        <dbReference type="EMBL" id="CAI2359894.1"/>
    </source>
</evidence>
<accession>A0AAD1X404</accession>